<gene>
    <name evidence="2" type="ORF">GBAR_LOCUS13690</name>
</gene>
<evidence type="ECO:0000313" key="2">
    <source>
        <dbReference type="EMBL" id="CAI8023416.1"/>
    </source>
</evidence>
<accession>A0AA35S789</accession>
<sequence length="257" mass="27620">MVLKPCRLLLLVHPFLLFHSVSIAENGIVKGAVYVNGHCGEKVSHILEISGAVGGEMASADETISFTSQQKSMVVGIFGVVFEETQIYNNGTQCNYTMTITIEIEGDQQRCLIISVGEEYYVCTNLLSPPLSLESSPDGDLLILTNVSVSWYGSNVTLSCPDCRNTDLVTLPTNTTMGNFVIPLSKVFSSTSDELIVAVTVTNTCGEIWNGTLEIGSTSESTTTIDEPPRDSGHATSVTPLFSRVCVIIALSITILL</sequence>
<feature type="signal peptide" evidence="1">
    <location>
        <begin position="1"/>
        <end position="24"/>
    </location>
</feature>
<evidence type="ECO:0000256" key="1">
    <source>
        <dbReference type="SAM" id="SignalP"/>
    </source>
</evidence>
<dbReference type="EMBL" id="CASHTH010002006">
    <property type="protein sequence ID" value="CAI8023416.1"/>
    <property type="molecule type" value="Genomic_DNA"/>
</dbReference>
<organism evidence="2 3">
    <name type="scientific">Geodia barretti</name>
    <name type="common">Barrett's horny sponge</name>
    <dbReference type="NCBI Taxonomy" id="519541"/>
    <lineage>
        <taxon>Eukaryota</taxon>
        <taxon>Metazoa</taxon>
        <taxon>Porifera</taxon>
        <taxon>Demospongiae</taxon>
        <taxon>Heteroscleromorpha</taxon>
        <taxon>Tetractinellida</taxon>
        <taxon>Astrophorina</taxon>
        <taxon>Geodiidae</taxon>
        <taxon>Geodia</taxon>
    </lineage>
</organism>
<feature type="chain" id="PRO_5041277322" evidence="1">
    <location>
        <begin position="25"/>
        <end position="257"/>
    </location>
</feature>
<dbReference type="AlphaFoldDB" id="A0AA35S789"/>
<keyword evidence="1" id="KW-0732">Signal</keyword>
<dbReference type="Proteomes" id="UP001174909">
    <property type="component" value="Unassembled WGS sequence"/>
</dbReference>
<comment type="caution">
    <text evidence="2">The sequence shown here is derived from an EMBL/GenBank/DDBJ whole genome shotgun (WGS) entry which is preliminary data.</text>
</comment>
<proteinExistence type="predicted"/>
<keyword evidence="3" id="KW-1185">Reference proteome</keyword>
<reference evidence="2" key="1">
    <citation type="submission" date="2023-03" db="EMBL/GenBank/DDBJ databases">
        <authorList>
            <person name="Steffen K."/>
            <person name="Cardenas P."/>
        </authorList>
    </citation>
    <scope>NUCLEOTIDE SEQUENCE</scope>
</reference>
<name>A0AA35S789_GEOBA</name>
<evidence type="ECO:0000313" key="3">
    <source>
        <dbReference type="Proteomes" id="UP001174909"/>
    </source>
</evidence>
<protein>
    <submittedName>
        <fullName evidence="2">Uncharacterized protein</fullName>
    </submittedName>
</protein>